<dbReference type="InterPro" id="IPR006942">
    <property type="entry name" value="TH1"/>
</dbReference>
<feature type="region of interest" description="Disordered" evidence="7">
    <location>
        <begin position="151"/>
        <end position="176"/>
    </location>
</feature>
<evidence type="ECO:0000256" key="3">
    <source>
        <dbReference type="ARBA" id="ARBA00022491"/>
    </source>
</evidence>
<feature type="region of interest" description="Disordered" evidence="7">
    <location>
        <begin position="306"/>
        <end position="464"/>
    </location>
</feature>
<feature type="compositionally biased region" description="Low complexity" evidence="7">
    <location>
        <begin position="530"/>
        <end position="545"/>
    </location>
</feature>
<dbReference type="WBParaSite" id="maker-uti_cns_0002612-snap-gene-0.6-mRNA-1">
    <property type="protein sequence ID" value="maker-uti_cns_0002612-snap-gene-0.6-mRNA-1"/>
    <property type="gene ID" value="maker-uti_cns_0002612-snap-gene-0.6"/>
</dbReference>
<evidence type="ECO:0000256" key="4">
    <source>
        <dbReference type="ARBA" id="ARBA00023015"/>
    </source>
</evidence>
<evidence type="ECO:0000256" key="5">
    <source>
        <dbReference type="ARBA" id="ARBA00023163"/>
    </source>
</evidence>
<keyword evidence="8" id="KW-1185">Reference proteome</keyword>
<comment type="subcellular location">
    <subcellularLocation>
        <location evidence="1">Nucleus</location>
    </subcellularLocation>
</comment>
<dbReference type="GO" id="GO:0003723">
    <property type="term" value="F:RNA binding"/>
    <property type="evidence" value="ECO:0007669"/>
    <property type="project" value="TreeGrafter"/>
</dbReference>
<dbReference type="PANTHER" id="PTHR12144">
    <property type="entry name" value="NEGATIVE ELONGATION FACTOR D"/>
    <property type="match status" value="1"/>
</dbReference>
<comment type="similarity">
    <text evidence="2">Belongs to the NELF-D family.</text>
</comment>
<proteinExistence type="inferred from homology"/>
<feature type="region of interest" description="Disordered" evidence="7">
    <location>
        <begin position="67"/>
        <end position="88"/>
    </location>
</feature>
<evidence type="ECO:0000256" key="6">
    <source>
        <dbReference type="ARBA" id="ARBA00023242"/>
    </source>
</evidence>
<protein>
    <submittedName>
        <fullName evidence="9">ULP_PROTEASE domain-containing protein</fullName>
    </submittedName>
</protein>
<dbReference type="AlphaFoldDB" id="A0A1I8GQ94"/>
<evidence type="ECO:0000256" key="2">
    <source>
        <dbReference type="ARBA" id="ARBA00005726"/>
    </source>
</evidence>
<sequence>PYLQLAANKQMASRGGTGLTGMVSGKSAHKQFMISQSKSDYVKRVCSAKPTIDNGLPKTFRHRLQRDGRLAKDPPPSQPVSARQSNNRLATTRLLSSSAAFNAPQPEEETSQGDLLVSHRNKFTEAKPFTPRVNKAKGPVVQSRLVASGVYVRPPAKQRRAASAGSQQRRQPRRFDGTYDVFDGGLAHREAQEQQQRLELAYQAQSVQQQSQQQKRTANWVLDGRGGAEDREASSSAYNNLFNKIDEAYYPFAEAIIKDITSSGVSSNRMIRIIMQKHVELNRSRLKAREMDQVCQLIAEYLDIRDDDEDDDEDSYNNNALPRSGAGSYRTAVCLQQQAPPPQPPPPPQPLQPRQLRQHPPPMDTIHSSPSAAGADDDDPPTLTEVSQIDAAQTPTPLPREPREPDNDGSRSVTPLDDFHDALRTQICDANELDEHYGEGDSEIDGESAEARRRPNGANEDARSISEFGATLRPGQFEAMQTTTIVGSPSRGKTVRFKADDSEDFEQRPPRLLGPDDLPAQDTSRDISEAEGSAGPRRSSASATTASAALAQPDFIMEDSKLVLAEMAAFMLEVGDAEALTEHLVGGYEGAAQHCNILANWLVNFADESAEDAKSSIESSLADRVTAAFDPVAVDESIIAEDPVAFLNWLTELVQFRQWRDLIYQLAQRHSTCAFLNWAIKEISERGFEEEMKHVPAACAKLPVFCRYLSTSLSKLLAEEFDRSMEKDLEQLLDMACYGEATYLFSQVLLYNLAQTPVNGRGHTVRRLGQELEKAALARGRDVSRYSVQLCGAHHYPRATSAMQSMLAKRQLNPADMLTLYQLYKQQDPPPAALLRLPLFVQLLTDALFLPESQEINAEYLHTYVYLLAVAAAARDSSSSLDTGHSGELSLTEAAIKRASDICRSNKHVMQSVRDLIKALRYPVVAYGVLGFVEKALSDERGCDLSQVEQASVYLILVDEVATNHPHLRPRILPMLCRLFEQFHPSLDELSQLEFKVRLVDRFVHLMFVGHVEPVLDYMHGCLTSKLSDMSLLRHFVLEVLDMVEPPYTESFVRRLRPLVESPDIYNAIERKEGRDSCDRFLKDSSRTMKAASRS</sequence>
<organism evidence="8 9">
    <name type="scientific">Macrostomum lignano</name>
    <dbReference type="NCBI Taxonomy" id="282301"/>
    <lineage>
        <taxon>Eukaryota</taxon>
        <taxon>Metazoa</taxon>
        <taxon>Spiralia</taxon>
        <taxon>Lophotrochozoa</taxon>
        <taxon>Platyhelminthes</taxon>
        <taxon>Rhabditophora</taxon>
        <taxon>Macrostomorpha</taxon>
        <taxon>Macrostomida</taxon>
        <taxon>Macrostomidae</taxon>
        <taxon>Macrostomum</taxon>
    </lineage>
</organism>
<accession>A0A1I8GQ94</accession>
<feature type="compositionally biased region" description="Polar residues" evidence="7">
    <location>
        <begin position="79"/>
        <end position="88"/>
    </location>
</feature>
<dbReference type="PANTHER" id="PTHR12144:SF0">
    <property type="entry name" value="NEGATIVE ELONGATION FACTOR C_D"/>
    <property type="match status" value="1"/>
</dbReference>
<evidence type="ECO:0000313" key="9">
    <source>
        <dbReference type="WBParaSite" id="maker-uti_cns_0002612-snap-gene-0.6-mRNA-1"/>
    </source>
</evidence>
<feature type="compositionally biased region" description="Basic and acidic residues" evidence="7">
    <location>
        <begin position="497"/>
        <end position="509"/>
    </location>
</feature>
<evidence type="ECO:0000256" key="7">
    <source>
        <dbReference type="SAM" id="MobiDB-lite"/>
    </source>
</evidence>
<reference evidence="9" key="1">
    <citation type="submission" date="2016-11" db="UniProtKB">
        <authorList>
            <consortium name="WormBaseParasite"/>
        </authorList>
    </citation>
    <scope>IDENTIFICATION</scope>
</reference>
<dbReference type="InterPro" id="IPR029357">
    <property type="entry name" value="SPATA7"/>
</dbReference>
<dbReference type="GO" id="GO:0032021">
    <property type="term" value="C:NELF complex"/>
    <property type="evidence" value="ECO:0007669"/>
    <property type="project" value="TreeGrafter"/>
</dbReference>
<evidence type="ECO:0000313" key="8">
    <source>
        <dbReference type="Proteomes" id="UP000095280"/>
    </source>
</evidence>
<keyword evidence="5" id="KW-0804">Transcription</keyword>
<keyword evidence="6" id="KW-0539">Nucleus</keyword>
<feature type="compositionally biased region" description="Polar residues" evidence="7">
    <location>
        <begin position="384"/>
        <end position="393"/>
    </location>
</feature>
<dbReference type="Pfam" id="PF04858">
    <property type="entry name" value="TH1"/>
    <property type="match status" value="1"/>
</dbReference>
<dbReference type="Proteomes" id="UP000095280">
    <property type="component" value="Unplaced"/>
</dbReference>
<feature type="compositionally biased region" description="Acidic residues" evidence="7">
    <location>
        <begin position="306"/>
        <end position="315"/>
    </location>
</feature>
<dbReference type="Pfam" id="PF15244">
    <property type="entry name" value="HSD3"/>
    <property type="match status" value="1"/>
</dbReference>
<feature type="compositionally biased region" description="Pro residues" evidence="7">
    <location>
        <begin position="339"/>
        <end position="351"/>
    </location>
</feature>
<dbReference type="GO" id="GO:0034244">
    <property type="term" value="P:negative regulation of transcription elongation by RNA polymerase II"/>
    <property type="evidence" value="ECO:0007669"/>
    <property type="project" value="TreeGrafter"/>
</dbReference>
<feature type="region of interest" description="Disordered" evidence="7">
    <location>
        <begin position="488"/>
        <end position="545"/>
    </location>
</feature>
<name>A0A1I8GQ94_9PLAT</name>
<evidence type="ECO:0000256" key="1">
    <source>
        <dbReference type="ARBA" id="ARBA00004123"/>
    </source>
</evidence>
<feature type="compositionally biased region" description="Basic and acidic residues" evidence="7">
    <location>
        <begin position="400"/>
        <end position="409"/>
    </location>
</feature>
<keyword evidence="3" id="KW-0678">Repressor</keyword>
<keyword evidence="4" id="KW-0805">Transcription regulation</keyword>